<dbReference type="PANTHER" id="PTHR16524">
    <property type="entry name" value="CELL DEATH REGULATOR AVEN"/>
    <property type="match status" value="1"/>
</dbReference>
<dbReference type="OrthoDB" id="6338233at2759"/>
<accession>A0A851MBL6</accession>
<dbReference type="InterPro" id="IPR026187">
    <property type="entry name" value="Aven"/>
</dbReference>
<evidence type="ECO:0000313" key="2">
    <source>
        <dbReference type="EMBL" id="NXC24694.1"/>
    </source>
</evidence>
<feature type="non-terminal residue" evidence="2">
    <location>
        <position position="1"/>
    </location>
</feature>
<dbReference type="EMBL" id="WBMV01000785">
    <property type="protein sequence ID" value="NXC24694.1"/>
    <property type="molecule type" value="Genomic_DNA"/>
</dbReference>
<organism evidence="2 3">
    <name type="scientific">Campylorhamphus procurvoides</name>
    <dbReference type="NCBI Taxonomy" id="190295"/>
    <lineage>
        <taxon>Eukaryota</taxon>
        <taxon>Metazoa</taxon>
        <taxon>Chordata</taxon>
        <taxon>Craniata</taxon>
        <taxon>Vertebrata</taxon>
        <taxon>Euteleostomi</taxon>
        <taxon>Archelosauria</taxon>
        <taxon>Archosauria</taxon>
        <taxon>Dinosauria</taxon>
        <taxon>Saurischia</taxon>
        <taxon>Theropoda</taxon>
        <taxon>Coelurosauria</taxon>
        <taxon>Aves</taxon>
        <taxon>Neognathae</taxon>
        <taxon>Neoaves</taxon>
        <taxon>Telluraves</taxon>
        <taxon>Australaves</taxon>
        <taxon>Passeriformes</taxon>
        <taxon>Dendrocolaptidae</taxon>
        <taxon>Campylorhamphus</taxon>
    </lineage>
</organism>
<comment type="caution">
    <text evidence="2">The sequence shown here is derived from an EMBL/GenBank/DDBJ whole genome shotgun (WGS) entry which is preliminary data.</text>
</comment>
<keyword evidence="3" id="KW-1185">Reference proteome</keyword>
<evidence type="ECO:0000256" key="1">
    <source>
        <dbReference type="SAM" id="MobiDB-lite"/>
    </source>
</evidence>
<proteinExistence type="predicted"/>
<dbReference type="PANTHER" id="PTHR16524:SF2">
    <property type="entry name" value="CELL DEATH REGULATOR AVEN"/>
    <property type="match status" value="1"/>
</dbReference>
<sequence>QVEDDDDTESRQEEKEEVKCYSRRKILSNWSRYEDSEKEGQSACEESQRGTDFSVLLSSAGDSFTQFRFADEKEWDKESICHKQFSALSVDCQSLVQALQELPLHLRLNVAADLVQASTPVELPQMKSKIFEDGKRKEQLFRQSPAQSKTMSVSHPVGNSVAPSEPESKNVPKANAREPFQRDHPLSKQEPDHLDEELDLLLNLEAPVSTGNRPVSGALSYNISTEKDLKMDCKEDDPVTVHMHEEKGTSSQQQQSTSKDVTEEELEDWLDSMIS</sequence>
<protein>
    <submittedName>
        <fullName evidence="2">AVEN regulator</fullName>
    </submittedName>
</protein>
<feature type="compositionally biased region" description="Acidic residues" evidence="1">
    <location>
        <begin position="262"/>
        <end position="275"/>
    </location>
</feature>
<dbReference type="GO" id="GO:0010972">
    <property type="term" value="P:negative regulation of G2/M transition of mitotic cell cycle"/>
    <property type="evidence" value="ECO:0007669"/>
    <property type="project" value="TreeGrafter"/>
</dbReference>
<dbReference type="AlphaFoldDB" id="A0A851MBL6"/>
<dbReference type="Proteomes" id="UP000614027">
    <property type="component" value="Unassembled WGS sequence"/>
</dbReference>
<name>A0A851MBL6_9DEND</name>
<feature type="compositionally biased region" description="Basic and acidic residues" evidence="1">
    <location>
        <begin position="166"/>
        <end position="192"/>
    </location>
</feature>
<reference evidence="2" key="1">
    <citation type="submission" date="2019-09" db="EMBL/GenBank/DDBJ databases">
        <title>Bird 10,000 Genomes (B10K) Project - Family phase.</title>
        <authorList>
            <person name="Zhang G."/>
        </authorList>
    </citation>
    <scope>NUCLEOTIDE SEQUENCE</scope>
    <source>
        <strain evidence="2">B10K-DU-001-09</strain>
        <tissue evidence="2">Muscle</tissue>
    </source>
</reference>
<feature type="non-terminal residue" evidence="2">
    <location>
        <position position="275"/>
    </location>
</feature>
<feature type="region of interest" description="Disordered" evidence="1">
    <location>
        <begin position="134"/>
        <end position="193"/>
    </location>
</feature>
<feature type="compositionally biased region" description="Polar residues" evidence="1">
    <location>
        <begin position="141"/>
        <end position="153"/>
    </location>
</feature>
<gene>
    <name evidence="2" type="primary">Aven</name>
    <name evidence="2" type="ORF">CAMPRO_R08417</name>
</gene>
<evidence type="ECO:0000313" key="3">
    <source>
        <dbReference type="Proteomes" id="UP000614027"/>
    </source>
</evidence>
<feature type="region of interest" description="Disordered" evidence="1">
    <location>
        <begin position="228"/>
        <end position="275"/>
    </location>
</feature>
<feature type="compositionally biased region" description="Basic and acidic residues" evidence="1">
    <location>
        <begin position="228"/>
        <end position="248"/>
    </location>
</feature>
<feature type="compositionally biased region" description="Low complexity" evidence="1">
    <location>
        <begin position="249"/>
        <end position="258"/>
    </location>
</feature>